<dbReference type="PANTHER" id="PTHR44411:SF1">
    <property type="entry name" value="THO COMPLEX SUBUNIT 6 HOMOLOG"/>
    <property type="match status" value="1"/>
</dbReference>
<dbReference type="PROSITE" id="PS50294">
    <property type="entry name" value="WD_REPEATS_REGION"/>
    <property type="match status" value="1"/>
</dbReference>
<evidence type="ECO:0000256" key="3">
    <source>
        <dbReference type="ARBA" id="ARBA00022737"/>
    </source>
</evidence>
<comment type="caution">
    <text evidence="5">The sequence shown here is derived from an EMBL/GenBank/DDBJ whole genome shotgun (WGS) entry which is preliminary data.</text>
</comment>
<feature type="repeat" description="WD" evidence="4">
    <location>
        <begin position="180"/>
        <end position="221"/>
    </location>
</feature>
<dbReference type="SUPFAM" id="SSF50978">
    <property type="entry name" value="WD40 repeat-like"/>
    <property type="match status" value="1"/>
</dbReference>
<dbReference type="GO" id="GO:0006406">
    <property type="term" value="P:mRNA export from nucleus"/>
    <property type="evidence" value="ECO:0007669"/>
    <property type="project" value="TreeGrafter"/>
</dbReference>
<keyword evidence="6" id="KW-1185">Reference proteome</keyword>
<proteinExistence type="inferred from homology"/>
<dbReference type="InterPro" id="IPR042626">
    <property type="entry name" value="THOC6"/>
</dbReference>
<dbReference type="PANTHER" id="PTHR44411">
    <property type="entry name" value="THO COMPLEX SUBUNIT 6 HOMOLOG"/>
    <property type="match status" value="1"/>
</dbReference>
<dbReference type="GO" id="GO:0000347">
    <property type="term" value="C:THO complex"/>
    <property type="evidence" value="ECO:0007669"/>
    <property type="project" value="TreeGrafter"/>
</dbReference>
<reference evidence="5" key="1">
    <citation type="submission" date="2021-02" db="EMBL/GenBank/DDBJ databases">
        <authorList>
            <person name="Nowell W R."/>
        </authorList>
    </citation>
    <scope>NUCLEOTIDE SEQUENCE</scope>
</reference>
<dbReference type="Gene3D" id="2.130.10.10">
    <property type="entry name" value="YVTN repeat-like/Quinoprotein amine dehydrogenase"/>
    <property type="match status" value="1"/>
</dbReference>
<gene>
    <name evidence="5" type="ORF">XAT740_LOCUS36369</name>
</gene>
<evidence type="ECO:0000256" key="2">
    <source>
        <dbReference type="ARBA" id="ARBA00022574"/>
    </source>
</evidence>
<dbReference type="PROSITE" id="PS50082">
    <property type="entry name" value="WD_REPEATS_2"/>
    <property type="match status" value="1"/>
</dbReference>
<dbReference type="EMBL" id="CAJNOR010003725">
    <property type="protein sequence ID" value="CAF1441866.1"/>
    <property type="molecule type" value="Genomic_DNA"/>
</dbReference>
<dbReference type="SMART" id="SM00320">
    <property type="entry name" value="WD40"/>
    <property type="match status" value="3"/>
</dbReference>
<dbReference type="InterPro" id="IPR015943">
    <property type="entry name" value="WD40/YVTN_repeat-like_dom_sf"/>
</dbReference>
<sequence length="371" mass="40307">MPTTAAYLDSYNAGVDRIHTCIMSMVFSPDNTRLMAADDQGRLGLFYSSPQISSKPILLTNVSNAPQIQLNSTSLNNTNNSISLASSATGILIVVNGSNQNGLIQGYRWSDIISNKKTSSMPSDVFSFDLARGPNETFVCVQAPSKSQQQQKGDEILVGSSTGVLRVLNIERQTLVTTIDAAHRGTIHQVAFANDGKRMASCSEDGTCKIWDLSTSSHQPIHTIETNKWVSCCAFDMATDRLVIGGGCPLTLWHLSMLSSSNKQKPLLVYNSIPTPIYSLALCSADDDTILVGGDTNKLYSVPKNGDDQSQTISRVTTPSPIYTITTTLNNTTAKTNEEIKIVVAGSHWHMDSFTITDANIRKIGHYEFSK</sequence>
<dbReference type="GO" id="GO:0000346">
    <property type="term" value="C:transcription export complex"/>
    <property type="evidence" value="ECO:0007669"/>
    <property type="project" value="TreeGrafter"/>
</dbReference>
<dbReference type="InterPro" id="IPR036322">
    <property type="entry name" value="WD40_repeat_dom_sf"/>
</dbReference>
<organism evidence="5 6">
    <name type="scientific">Adineta ricciae</name>
    <name type="common">Rotifer</name>
    <dbReference type="NCBI Taxonomy" id="249248"/>
    <lineage>
        <taxon>Eukaryota</taxon>
        <taxon>Metazoa</taxon>
        <taxon>Spiralia</taxon>
        <taxon>Gnathifera</taxon>
        <taxon>Rotifera</taxon>
        <taxon>Eurotatoria</taxon>
        <taxon>Bdelloidea</taxon>
        <taxon>Adinetida</taxon>
        <taxon>Adinetidae</taxon>
        <taxon>Adineta</taxon>
    </lineage>
</organism>
<accession>A0A815NZ65</accession>
<dbReference type="InterPro" id="IPR019775">
    <property type="entry name" value="WD40_repeat_CS"/>
</dbReference>
<dbReference type="Pfam" id="PF00400">
    <property type="entry name" value="WD40"/>
    <property type="match status" value="1"/>
</dbReference>
<name>A0A815NZ65_ADIRI</name>
<evidence type="ECO:0000256" key="1">
    <source>
        <dbReference type="ARBA" id="ARBA00009728"/>
    </source>
</evidence>
<comment type="similarity">
    <text evidence="1">Belongs to the WD repeat THOC6 family.</text>
</comment>
<dbReference type="InterPro" id="IPR001680">
    <property type="entry name" value="WD40_rpt"/>
</dbReference>
<dbReference type="Proteomes" id="UP000663828">
    <property type="component" value="Unassembled WGS sequence"/>
</dbReference>
<protein>
    <submittedName>
        <fullName evidence="5">Uncharacterized protein</fullName>
    </submittedName>
</protein>
<evidence type="ECO:0000256" key="4">
    <source>
        <dbReference type="PROSITE-ProRule" id="PRU00221"/>
    </source>
</evidence>
<keyword evidence="2 4" id="KW-0853">WD repeat</keyword>
<dbReference type="PROSITE" id="PS00678">
    <property type="entry name" value="WD_REPEATS_1"/>
    <property type="match status" value="1"/>
</dbReference>
<keyword evidence="3" id="KW-0677">Repeat</keyword>
<dbReference type="AlphaFoldDB" id="A0A815NZ65"/>
<evidence type="ECO:0000313" key="6">
    <source>
        <dbReference type="Proteomes" id="UP000663828"/>
    </source>
</evidence>
<evidence type="ECO:0000313" key="5">
    <source>
        <dbReference type="EMBL" id="CAF1441866.1"/>
    </source>
</evidence>